<dbReference type="RefSeq" id="WP_036883488.1">
    <property type="nucleotide sequence ID" value="NZ_JRNR01000066.1"/>
</dbReference>
<feature type="chain" id="PRO_5001916550" evidence="1">
    <location>
        <begin position="20"/>
        <end position="230"/>
    </location>
</feature>
<evidence type="ECO:0000313" key="3">
    <source>
        <dbReference type="EMBL" id="KGF48933.1"/>
    </source>
</evidence>
<organism evidence="3 4">
    <name type="scientific">Prevotella disiens DNF00882</name>
    <dbReference type="NCBI Taxonomy" id="1401075"/>
    <lineage>
        <taxon>Bacteria</taxon>
        <taxon>Pseudomonadati</taxon>
        <taxon>Bacteroidota</taxon>
        <taxon>Bacteroidia</taxon>
        <taxon>Bacteroidales</taxon>
        <taxon>Prevotellaceae</taxon>
        <taxon>Prevotella</taxon>
    </lineage>
</organism>
<comment type="caution">
    <text evidence="3">The sequence shown here is derived from an EMBL/GenBank/DDBJ whole genome shotgun (WGS) entry which is preliminary data.</text>
</comment>
<evidence type="ECO:0000256" key="1">
    <source>
        <dbReference type="SAM" id="SignalP"/>
    </source>
</evidence>
<evidence type="ECO:0000259" key="2">
    <source>
        <dbReference type="Pfam" id="PF19573"/>
    </source>
</evidence>
<dbReference type="InterPro" id="IPR045743">
    <property type="entry name" value="DUF6089"/>
</dbReference>
<feature type="signal peptide" evidence="1">
    <location>
        <begin position="1"/>
        <end position="19"/>
    </location>
</feature>
<dbReference type="Gene3D" id="2.40.160.20">
    <property type="match status" value="1"/>
</dbReference>
<evidence type="ECO:0000313" key="4">
    <source>
        <dbReference type="Proteomes" id="UP000029538"/>
    </source>
</evidence>
<dbReference type="InterPro" id="IPR011250">
    <property type="entry name" value="OMP/PagP_B-barrel"/>
</dbReference>
<dbReference type="SUPFAM" id="SSF56925">
    <property type="entry name" value="OMPA-like"/>
    <property type="match status" value="1"/>
</dbReference>
<name>A0A096APE3_9BACT</name>
<sequence>MKRILFYMMFFVMSAPIMAQDGEEYRMELGAGAGVMGYLGDFNGSLTKDLQLMGSAIIRYAFNPYMGLKFNASYGKVKGKSSDVKTYYPKFAETPYEFNNTLVDVGVTYEYNFWPYGTGSEYRGAQRLVPFIFGGIGATYVSIKNGDKKSAFSANLPIGLGVKYKVGERMNVGVEWAMHFCLSDELDGQKDPYDIKSSGLFKNTDCYSTLQFTFTYSFMAKCRTCHNDDE</sequence>
<dbReference type="Pfam" id="PF19573">
    <property type="entry name" value="DUF6089"/>
    <property type="match status" value="1"/>
</dbReference>
<dbReference type="AlphaFoldDB" id="A0A096APE3"/>
<accession>A0A096APE3</accession>
<protein>
    <submittedName>
        <fullName evidence="3">Membrane protein</fullName>
    </submittedName>
</protein>
<dbReference type="EMBL" id="JRNR01000066">
    <property type="protein sequence ID" value="KGF48933.1"/>
    <property type="molecule type" value="Genomic_DNA"/>
</dbReference>
<proteinExistence type="predicted"/>
<reference evidence="3 4" key="1">
    <citation type="submission" date="2014-07" db="EMBL/GenBank/DDBJ databases">
        <authorList>
            <person name="McCorrison J."/>
            <person name="Sanka R."/>
            <person name="Torralba M."/>
            <person name="Gillis M."/>
            <person name="Haft D.H."/>
            <person name="Methe B."/>
            <person name="Sutton G."/>
            <person name="Nelson K.E."/>
        </authorList>
    </citation>
    <scope>NUCLEOTIDE SEQUENCE [LARGE SCALE GENOMIC DNA]</scope>
    <source>
        <strain evidence="3 4">DNF00882</strain>
    </source>
</reference>
<gene>
    <name evidence="3" type="ORF">HMPREF0654_07170</name>
</gene>
<dbReference type="Proteomes" id="UP000029538">
    <property type="component" value="Unassembled WGS sequence"/>
</dbReference>
<keyword evidence="1" id="KW-0732">Signal</keyword>
<feature type="domain" description="DUF6089" evidence="2">
    <location>
        <begin position="2"/>
        <end position="225"/>
    </location>
</feature>